<dbReference type="EMBL" id="JAAAHY010000767">
    <property type="protein sequence ID" value="KAF9957693.1"/>
    <property type="molecule type" value="Genomic_DNA"/>
</dbReference>
<keyword evidence="1" id="KW-0732">Signal</keyword>
<evidence type="ECO:0000313" key="3">
    <source>
        <dbReference type="Proteomes" id="UP000738359"/>
    </source>
</evidence>
<gene>
    <name evidence="2" type="ORF">BGZ70_009428</name>
</gene>
<evidence type="ECO:0000256" key="1">
    <source>
        <dbReference type="SAM" id="SignalP"/>
    </source>
</evidence>
<keyword evidence="3" id="KW-1185">Reference proteome</keyword>
<name>A0A9P6J173_MORAP</name>
<feature type="signal peptide" evidence="1">
    <location>
        <begin position="1"/>
        <end position="23"/>
    </location>
</feature>
<protein>
    <submittedName>
        <fullName evidence="2">Uncharacterized protein</fullName>
    </submittedName>
</protein>
<dbReference type="Proteomes" id="UP000738359">
    <property type="component" value="Unassembled WGS sequence"/>
</dbReference>
<feature type="chain" id="PRO_5040221379" evidence="1">
    <location>
        <begin position="24"/>
        <end position="144"/>
    </location>
</feature>
<proteinExistence type="predicted"/>
<dbReference type="AlphaFoldDB" id="A0A9P6J173"/>
<evidence type="ECO:0000313" key="2">
    <source>
        <dbReference type="EMBL" id="KAF9957693.1"/>
    </source>
</evidence>
<organism evidence="2 3">
    <name type="scientific">Mortierella alpina</name>
    <name type="common">Oleaginous fungus</name>
    <name type="synonym">Mortierella renispora</name>
    <dbReference type="NCBI Taxonomy" id="64518"/>
    <lineage>
        <taxon>Eukaryota</taxon>
        <taxon>Fungi</taxon>
        <taxon>Fungi incertae sedis</taxon>
        <taxon>Mucoromycota</taxon>
        <taxon>Mortierellomycotina</taxon>
        <taxon>Mortierellomycetes</taxon>
        <taxon>Mortierellales</taxon>
        <taxon>Mortierellaceae</taxon>
        <taxon>Mortierella</taxon>
    </lineage>
</organism>
<accession>A0A9P6J173</accession>
<reference evidence="2" key="1">
    <citation type="journal article" date="2020" name="Fungal Divers.">
        <title>Resolving the Mortierellaceae phylogeny through synthesis of multi-gene phylogenetics and phylogenomics.</title>
        <authorList>
            <person name="Vandepol N."/>
            <person name="Liber J."/>
            <person name="Desiro A."/>
            <person name="Na H."/>
            <person name="Kennedy M."/>
            <person name="Barry K."/>
            <person name="Grigoriev I.V."/>
            <person name="Miller A.N."/>
            <person name="O'Donnell K."/>
            <person name="Stajich J.E."/>
            <person name="Bonito G."/>
        </authorList>
    </citation>
    <scope>NUCLEOTIDE SEQUENCE</scope>
    <source>
        <strain evidence="2">CK1249</strain>
    </source>
</reference>
<sequence length="144" mass="15969">MRFSSVFTLVLVTLVSWTLFCHAAPLVSSSTSSSDLIKAISPKQGAVYSIGDSVLAKVDVLDKDLDGNTKIKVSLQRAIPKPDVNIYLAVVDLSVLSEDGYEFVLTEAHQGNPDRTNRYRIRFSFHDDDGNHHYVDSGVFHIEQ</sequence>
<comment type="caution">
    <text evidence="2">The sequence shown here is derived from an EMBL/GenBank/DDBJ whole genome shotgun (WGS) entry which is preliminary data.</text>
</comment>
<dbReference type="OrthoDB" id="2436092at2759"/>